<organism evidence="3 4">
    <name type="scientific">Hoeflea marina</name>
    <dbReference type="NCBI Taxonomy" id="274592"/>
    <lineage>
        <taxon>Bacteria</taxon>
        <taxon>Pseudomonadati</taxon>
        <taxon>Pseudomonadota</taxon>
        <taxon>Alphaproteobacteria</taxon>
        <taxon>Hyphomicrobiales</taxon>
        <taxon>Rhizobiaceae</taxon>
        <taxon>Hoeflea</taxon>
    </lineage>
</organism>
<evidence type="ECO:0000259" key="2">
    <source>
        <dbReference type="PROSITE" id="PS50110"/>
    </source>
</evidence>
<evidence type="ECO:0000313" key="3">
    <source>
        <dbReference type="EMBL" id="PWV99843.1"/>
    </source>
</evidence>
<evidence type="ECO:0000313" key="4">
    <source>
        <dbReference type="Proteomes" id="UP000246352"/>
    </source>
</evidence>
<dbReference type="InterPro" id="IPR001789">
    <property type="entry name" value="Sig_transdc_resp-reg_receiver"/>
</dbReference>
<reference evidence="3 4" key="1">
    <citation type="submission" date="2018-05" db="EMBL/GenBank/DDBJ databases">
        <title>Genomic Encyclopedia of Type Strains, Phase IV (KMG-IV): sequencing the most valuable type-strain genomes for metagenomic binning, comparative biology and taxonomic classification.</title>
        <authorList>
            <person name="Goeker M."/>
        </authorList>
    </citation>
    <scope>NUCLEOTIDE SEQUENCE [LARGE SCALE GENOMIC DNA]</scope>
    <source>
        <strain evidence="3 4">DSM 16791</strain>
    </source>
</reference>
<proteinExistence type="predicted"/>
<dbReference type="GO" id="GO:0000160">
    <property type="term" value="P:phosphorelay signal transduction system"/>
    <property type="evidence" value="ECO:0007669"/>
    <property type="project" value="InterPro"/>
</dbReference>
<feature type="domain" description="Response regulatory" evidence="2">
    <location>
        <begin position="20"/>
        <end position="127"/>
    </location>
</feature>
<dbReference type="PROSITE" id="PS50110">
    <property type="entry name" value="RESPONSE_REGULATORY"/>
    <property type="match status" value="1"/>
</dbReference>
<dbReference type="Proteomes" id="UP000246352">
    <property type="component" value="Unassembled WGS sequence"/>
</dbReference>
<dbReference type="EMBL" id="QGTR01000003">
    <property type="protein sequence ID" value="PWV99843.1"/>
    <property type="molecule type" value="Genomic_DNA"/>
</dbReference>
<keyword evidence="1" id="KW-0597">Phosphoprotein</keyword>
<dbReference type="SUPFAM" id="SSF52172">
    <property type="entry name" value="CheY-like"/>
    <property type="match status" value="1"/>
</dbReference>
<comment type="caution">
    <text evidence="3">The sequence shown here is derived from an EMBL/GenBank/DDBJ whole genome shotgun (WGS) entry which is preliminary data.</text>
</comment>
<gene>
    <name evidence="3" type="ORF">DFR52_10340</name>
</gene>
<protein>
    <recommendedName>
        <fullName evidence="2">Response regulatory domain-containing protein</fullName>
    </recommendedName>
</protein>
<sequence>MSVTDFEESNSSVEAVRGRRILIVEDEFLLASDLARYFSSLGAEILGPVPSRDQAWQYLPMAEVALLDLNLNGQMVFPVADQLASLRIPFVFYSGYDIAIPERFNSAWMLKKPVTSQQLATIIGSELSGRRGAAGKAPREAEADNIFDILAKLRENAHFMLSDGAAGDQLVENALRMAILEAPSRPQDMPLLLWLTEILERAHNQNGHHRIH</sequence>
<dbReference type="Gene3D" id="3.40.50.2300">
    <property type="match status" value="1"/>
</dbReference>
<feature type="modified residue" description="4-aspartylphosphate" evidence="1">
    <location>
        <position position="68"/>
    </location>
</feature>
<evidence type="ECO:0000256" key="1">
    <source>
        <dbReference type="PROSITE-ProRule" id="PRU00169"/>
    </source>
</evidence>
<dbReference type="AlphaFoldDB" id="A0A317PHL6"/>
<name>A0A317PHL6_9HYPH</name>
<dbReference type="InterPro" id="IPR011006">
    <property type="entry name" value="CheY-like_superfamily"/>
</dbReference>
<keyword evidence="4" id="KW-1185">Reference proteome</keyword>
<accession>A0A317PHL6</accession>